<name>A0A062UZE6_9EURY</name>
<dbReference type="Pfam" id="PF13366">
    <property type="entry name" value="PDDEXK_3"/>
    <property type="match status" value="1"/>
</dbReference>
<comment type="caution">
    <text evidence="1">The sequence shown here is derived from an EMBL/GenBank/DDBJ whole genome shotgun (WGS) entry which is preliminary data.</text>
</comment>
<dbReference type="EMBL" id="JMIY01000007">
    <property type="protein sequence ID" value="KCZ70517.1"/>
    <property type="molecule type" value="Genomic_DNA"/>
</dbReference>
<gene>
    <name evidence="1" type="ORF">ANME2D_02537</name>
</gene>
<organism evidence="1 2">
    <name type="scientific">Candidatus Methanoperedens nitratireducens</name>
    <dbReference type="NCBI Taxonomy" id="1392998"/>
    <lineage>
        <taxon>Archaea</taxon>
        <taxon>Methanobacteriati</taxon>
        <taxon>Methanobacteriota</taxon>
        <taxon>Stenosarchaea group</taxon>
        <taxon>Methanomicrobia</taxon>
        <taxon>Methanosarcinales</taxon>
        <taxon>ANME-2 cluster</taxon>
        <taxon>Candidatus Methanoperedentaceae</taxon>
        <taxon>Candidatus Methanoperedens</taxon>
    </lineage>
</organism>
<dbReference type="RefSeq" id="WP_048092174.1">
    <property type="nucleotide sequence ID" value="NZ_JMIY01000007.1"/>
</dbReference>
<dbReference type="Proteomes" id="UP000027153">
    <property type="component" value="Unassembled WGS sequence"/>
</dbReference>
<evidence type="ECO:0000313" key="2">
    <source>
        <dbReference type="Proteomes" id="UP000027153"/>
    </source>
</evidence>
<dbReference type="AlphaFoldDB" id="A0A062UZE6"/>
<accession>A0A062UZE6</accession>
<reference evidence="1 2" key="1">
    <citation type="journal article" date="2013" name="Nature">
        <title>Anaerobic oxidation of methane coupled to nitrate reduction in a novel archaeal lineage.</title>
        <authorList>
            <person name="Haroon M.F."/>
            <person name="Hu S."/>
            <person name="Shi Y."/>
            <person name="Imelfort M."/>
            <person name="Keller J."/>
            <person name="Hugenholtz P."/>
            <person name="Yuan Z."/>
            <person name="Tyson G.W."/>
        </authorList>
    </citation>
    <scope>NUCLEOTIDE SEQUENCE [LARGE SCALE GENOMIC DNA]</scope>
    <source>
        <strain evidence="1 2">ANME-2d</strain>
    </source>
</reference>
<dbReference type="InterPro" id="IPR026350">
    <property type="entry name" value="GxxExxY"/>
</dbReference>
<proteinExistence type="predicted"/>
<evidence type="ECO:0000313" key="1">
    <source>
        <dbReference type="EMBL" id="KCZ70517.1"/>
    </source>
</evidence>
<sequence length="96" mass="10885">MKSKEMELQINADERRLNTLSEEIIGAAFGVGFLEKVYENALNIELKNIEVDMDTAELLQKGARKKGVSISHLANEIIQKQLVEVDYREYTNVSSL</sequence>
<keyword evidence="2" id="KW-1185">Reference proteome</keyword>
<protein>
    <submittedName>
        <fullName evidence="1">Uncharacterized protein</fullName>
    </submittedName>
</protein>